<evidence type="ECO:0000256" key="3">
    <source>
        <dbReference type="ARBA" id="ARBA00022989"/>
    </source>
</evidence>
<feature type="region of interest" description="Disordered" evidence="5">
    <location>
        <begin position="340"/>
        <end position="387"/>
    </location>
</feature>
<evidence type="ECO:0000313" key="8">
    <source>
        <dbReference type="Proteomes" id="UP001322277"/>
    </source>
</evidence>
<feature type="compositionally biased region" description="Low complexity" evidence="5">
    <location>
        <begin position="199"/>
        <end position="246"/>
    </location>
</feature>
<dbReference type="RefSeq" id="XP_062776460.1">
    <property type="nucleotide sequence ID" value="XM_062920409.1"/>
</dbReference>
<keyword evidence="3 6" id="KW-1133">Transmembrane helix</keyword>
<dbReference type="PROSITE" id="PS50231">
    <property type="entry name" value="RICIN_B_LECTIN"/>
    <property type="match status" value="1"/>
</dbReference>
<dbReference type="Gene3D" id="2.80.10.50">
    <property type="match status" value="1"/>
</dbReference>
<feature type="region of interest" description="Disordered" evidence="5">
    <location>
        <begin position="189"/>
        <end position="246"/>
    </location>
</feature>
<feature type="compositionally biased region" description="Polar residues" evidence="5">
    <location>
        <begin position="341"/>
        <end position="352"/>
    </location>
</feature>
<dbReference type="Proteomes" id="UP001322277">
    <property type="component" value="Chromosome 3"/>
</dbReference>
<dbReference type="GO" id="GO:0071944">
    <property type="term" value="C:cell periphery"/>
    <property type="evidence" value="ECO:0007669"/>
    <property type="project" value="UniProtKB-ARBA"/>
</dbReference>
<dbReference type="InterPro" id="IPR035992">
    <property type="entry name" value="Ricin_B-like_lectins"/>
</dbReference>
<dbReference type="GeneID" id="87940753"/>
<keyword evidence="2 6" id="KW-0812">Transmembrane</keyword>
<keyword evidence="8" id="KW-1185">Reference proteome</keyword>
<sequence>MSAVTLDSNAWYAISEGRVANVSDPLTTSLQDTTNGLRVFGKTDALWQFQPVGNRDGRYLVRLNAAGVGQQLSVCWNLAEVHPSRTRGCMRKTESDESQQWDITEWESEKGTLKFTNVANGTGYVLDVHPGSNLFMSSEIEGTDGVSARQPAQHWIMTSSKAVNDGAYSTIYSAGVSGLLKNVVWSEQGADNPQTTPVSTASSSASGSSSATATATGTDAGAATATSSGGSTTGTSSPGSSSSGGLSTGAAAGIGVGVSLGAIAILGAAFFFWWRRRRASRDAAAAAAAAPGNHHHEMGHDGSTIGKSSPGTANASTVAGSPSPAHGYYAHEAKVLGHMQPHSQSAEANTNPIYEAPTETRYELDSGTGGHTHAPTQHELSDSQTRR</sequence>
<feature type="compositionally biased region" description="Polar residues" evidence="5">
    <location>
        <begin position="189"/>
        <end position="198"/>
    </location>
</feature>
<gene>
    <name evidence="7" type="ORF">CDEST_04250</name>
</gene>
<evidence type="ECO:0000256" key="1">
    <source>
        <dbReference type="ARBA" id="ARBA00004167"/>
    </source>
</evidence>
<comment type="subcellular location">
    <subcellularLocation>
        <location evidence="1">Membrane</location>
        <topology evidence="1">Single-pass membrane protein</topology>
    </subcellularLocation>
</comment>
<dbReference type="AlphaFoldDB" id="A0AAX4I782"/>
<feature type="compositionally biased region" description="Polar residues" evidence="5">
    <location>
        <begin position="305"/>
        <end position="320"/>
    </location>
</feature>
<keyword evidence="4 6" id="KW-0472">Membrane</keyword>
<evidence type="ECO:0000313" key="7">
    <source>
        <dbReference type="EMBL" id="WQF79236.1"/>
    </source>
</evidence>
<dbReference type="KEGG" id="cdet:87940753"/>
<dbReference type="InterPro" id="IPR051694">
    <property type="entry name" value="Immunoregulatory_rcpt-like"/>
</dbReference>
<evidence type="ECO:0000256" key="5">
    <source>
        <dbReference type="SAM" id="MobiDB-lite"/>
    </source>
</evidence>
<name>A0AAX4I782_9PEZI</name>
<organism evidence="7 8">
    <name type="scientific">Colletotrichum destructivum</name>
    <dbReference type="NCBI Taxonomy" id="34406"/>
    <lineage>
        <taxon>Eukaryota</taxon>
        <taxon>Fungi</taxon>
        <taxon>Dikarya</taxon>
        <taxon>Ascomycota</taxon>
        <taxon>Pezizomycotina</taxon>
        <taxon>Sordariomycetes</taxon>
        <taxon>Hypocreomycetidae</taxon>
        <taxon>Glomerellales</taxon>
        <taxon>Glomerellaceae</taxon>
        <taxon>Colletotrichum</taxon>
        <taxon>Colletotrichum destructivum species complex</taxon>
    </lineage>
</organism>
<evidence type="ECO:0000256" key="6">
    <source>
        <dbReference type="SAM" id="Phobius"/>
    </source>
</evidence>
<evidence type="ECO:0000256" key="4">
    <source>
        <dbReference type="ARBA" id="ARBA00023136"/>
    </source>
</evidence>
<dbReference type="EMBL" id="CP137307">
    <property type="protein sequence ID" value="WQF79236.1"/>
    <property type="molecule type" value="Genomic_DNA"/>
</dbReference>
<evidence type="ECO:0000256" key="2">
    <source>
        <dbReference type="ARBA" id="ARBA00022692"/>
    </source>
</evidence>
<feature type="transmembrane region" description="Helical" evidence="6">
    <location>
        <begin position="250"/>
        <end position="274"/>
    </location>
</feature>
<feature type="region of interest" description="Disordered" evidence="5">
    <location>
        <begin position="288"/>
        <end position="326"/>
    </location>
</feature>
<protein>
    <submittedName>
        <fullName evidence="7">Ricin B-like lectin</fullName>
    </submittedName>
</protein>
<dbReference type="PANTHER" id="PTHR15549">
    <property type="entry name" value="PAIRED IMMUNOGLOBULIN-LIKE TYPE 2 RECEPTOR"/>
    <property type="match status" value="1"/>
</dbReference>
<dbReference type="GO" id="GO:0016020">
    <property type="term" value="C:membrane"/>
    <property type="evidence" value="ECO:0007669"/>
    <property type="project" value="UniProtKB-SubCell"/>
</dbReference>
<accession>A0AAX4I782</accession>
<dbReference type="SUPFAM" id="SSF50370">
    <property type="entry name" value="Ricin B-like lectins"/>
    <property type="match status" value="1"/>
</dbReference>
<proteinExistence type="predicted"/>
<reference evidence="8" key="1">
    <citation type="journal article" date="2023" name="bioRxiv">
        <title>Complete genome of the Medicago anthracnose fungus, Colletotrichum destructivum, reveals a mini-chromosome-like region within a core chromosome.</title>
        <authorList>
            <person name="Lapalu N."/>
            <person name="Simon A."/>
            <person name="Lu A."/>
            <person name="Plaumann P.-L."/>
            <person name="Amselem J."/>
            <person name="Pigne S."/>
            <person name="Auger A."/>
            <person name="Koch C."/>
            <person name="Dallery J.-F."/>
            <person name="O'Connell R.J."/>
        </authorList>
    </citation>
    <scope>NUCLEOTIDE SEQUENCE [LARGE SCALE GENOMIC DNA]</scope>
    <source>
        <strain evidence="8">CBS 520.97</strain>
    </source>
</reference>